<dbReference type="RefSeq" id="WP_089284153.1">
    <property type="nucleotide sequence ID" value="NZ_FZOJ01000021.1"/>
</dbReference>
<feature type="domain" description="FMN-binding" evidence="6">
    <location>
        <begin position="41"/>
        <end position="115"/>
    </location>
</feature>
<keyword evidence="3" id="KW-0285">Flavoprotein</keyword>
<evidence type="ECO:0000256" key="5">
    <source>
        <dbReference type="ARBA" id="ARBA00022982"/>
    </source>
</evidence>
<dbReference type="PANTHER" id="PTHR36118">
    <property type="entry name" value="ION-TRANSLOCATING OXIDOREDUCTASE COMPLEX SUBUNIT G"/>
    <property type="match status" value="1"/>
</dbReference>
<evidence type="ECO:0000259" key="6">
    <source>
        <dbReference type="SMART" id="SM00900"/>
    </source>
</evidence>
<keyword evidence="2" id="KW-0597">Phosphoprotein</keyword>
<evidence type="ECO:0000313" key="7">
    <source>
        <dbReference type="EMBL" id="SNS78899.1"/>
    </source>
</evidence>
<keyword evidence="1" id="KW-0813">Transport</keyword>
<gene>
    <name evidence="7" type="ORF">SAMN05446037_102123</name>
</gene>
<evidence type="ECO:0000256" key="4">
    <source>
        <dbReference type="ARBA" id="ARBA00022643"/>
    </source>
</evidence>
<evidence type="ECO:0000256" key="3">
    <source>
        <dbReference type="ARBA" id="ARBA00022630"/>
    </source>
</evidence>
<evidence type="ECO:0000256" key="1">
    <source>
        <dbReference type="ARBA" id="ARBA00022448"/>
    </source>
</evidence>
<accession>A0A239HBX5</accession>
<keyword evidence="5" id="KW-0249">Electron transport</keyword>
<dbReference type="OrthoDB" id="9806398at2"/>
<proteinExistence type="predicted"/>
<feature type="domain" description="FMN-binding" evidence="6">
    <location>
        <begin position="130"/>
        <end position="203"/>
    </location>
</feature>
<dbReference type="SMART" id="SM00900">
    <property type="entry name" value="FMN_bind"/>
    <property type="match status" value="2"/>
</dbReference>
<name>A0A239HBX5_9FIRM</name>
<protein>
    <submittedName>
        <fullName evidence="7">FMN-binding domain-containing protein</fullName>
    </submittedName>
</protein>
<dbReference type="GO" id="GO:0009055">
    <property type="term" value="F:electron transfer activity"/>
    <property type="evidence" value="ECO:0007669"/>
    <property type="project" value="InterPro"/>
</dbReference>
<dbReference type="Gene3D" id="3.90.1010.20">
    <property type="match status" value="2"/>
</dbReference>
<dbReference type="Proteomes" id="UP000198304">
    <property type="component" value="Unassembled WGS sequence"/>
</dbReference>
<dbReference type="InterPro" id="IPR010209">
    <property type="entry name" value="Ion_transpt_RnfG/RsxG"/>
</dbReference>
<keyword evidence="4" id="KW-0288">FMN</keyword>
<organism evidence="7 8">
    <name type="scientific">Anaerovirgula multivorans</name>
    <dbReference type="NCBI Taxonomy" id="312168"/>
    <lineage>
        <taxon>Bacteria</taxon>
        <taxon>Bacillati</taxon>
        <taxon>Bacillota</taxon>
        <taxon>Clostridia</taxon>
        <taxon>Peptostreptococcales</taxon>
        <taxon>Natronincolaceae</taxon>
        <taxon>Anaerovirgula</taxon>
    </lineage>
</organism>
<dbReference type="AlphaFoldDB" id="A0A239HBX5"/>
<sequence length="203" mass="20792">MTKQQKIAAILLPLLALAILFGGDMVFGGPESAFYEGAAEGYAGEIRVRVEVAAGEILSIEILEINDTPGLGDKAAGTITDSIIEAQSTEVDVVSGATMSSLGTINAVEAALAQAPATYPDGTHEGVGQGYNGDIKVKVNVSNGAIQSIEVVEINDTQGLGDAAADTIAERIVEAQSTEVDVVTNATMSSRGMIQAVRDALGL</sequence>
<dbReference type="PANTHER" id="PTHR36118:SF1">
    <property type="entry name" value="ION-TRANSLOCATING OXIDOREDUCTASE COMPLEX SUBUNIT G"/>
    <property type="match status" value="1"/>
</dbReference>
<evidence type="ECO:0000256" key="2">
    <source>
        <dbReference type="ARBA" id="ARBA00022553"/>
    </source>
</evidence>
<dbReference type="GO" id="GO:0005886">
    <property type="term" value="C:plasma membrane"/>
    <property type="evidence" value="ECO:0007669"/>
    <property type="project" value="InterPro"/>
</dbReference>
<dbReference type="EMBL" id="FZOJ01000021">
    <property type="protein sequence ID" value="SNS78899.1"/>
    <property type="molecule type" value="Genomic_DNA"/>
</dbReference>
<dbReference type="Pfam" id="PF04205">
    <property type="entry name" value="FMN_bind"/>
    <property type="match status" value="2"/>
</dbReference>
<keyword evidence="8" id="KW-1185">Reference proteome</keyword>
<dbReference type="GO" id="GO:0022900">
    <property type="term" value="P:electron transport chain"/>
    <property type="evidence" value="ECO:0007669"/>
    <property type="project" value="InterPro"/>
</dbReference>
<reference evidence="7 8" key="1">
    <citation type="submission" date="2017-06" db="EMBL/GenBank/DDBJ databases">
        <authorList>
            <person name="Kim H.J."/>
            <person name="Triplett B.A."/>
        </authorList>
    </citation>
    <scope>NUCLEOTIDE SEQUENCE [LARGE SCALE GENOMIC DNA]</scope>
    <source>
        <strain evidence="7 8">SCA</strain>
    </source>
</reference>
<dbReference type="GO" id="GO:0010181">
    <property type="term" value="F:FMN binding"/>
    <property type="evidence" value="ECO:0007669"/>
    <property type="project" value="InterPro"/>
</dbReference>
<evidence type="ECO:0000313" key="8">
    <source>
        <dbReference type="Proteomes" id="UP000198304"/>
    </source>
</evidence>
<dbReference type="InterPro" id="IPR007329">
    <property type="entry name" value="FMN-bd"/>
</dbReference>